<evidence type="ECO:0000313" key="3">
    <source>
        <dbReference type="Proteomes" id="UP000001072"/>
    </source>
</evidence>
<evidence type="ECO:0000313" key="2">
    <source>
        <dbReference type="EMBL" id="EGG05464.1"/>
    </source>
</evidence>
<evidence type="ECO:0000256" key="1">
    <source>
        <dbReference type="SAM" id="MobiDB-lite"/>
    </source>
</evidence>
<proteinExistence type="predicted"/>
<protein>
    <submittedName>
        <fullName evidence="2">Uncharacterized protein</fullName>
    </submittedName>
</protein>
<gene>
    <name evidence="2" type="ORF">MELLADRAFT_116821</name>
</gene>
<reference evidence="3" key="1">
    <citation type="journal article" date="2011" name="Proc. Natl. Acad. Sci. U.S.A.">
        <title>Obligate biotrophy features unraveled by the genomic analysis of rust fungi.</title>
        <authorList>
            <person name="Duplessis S."/>
            <person name="Cuomo C.A."/>
            <person name="Lin Y.-C."/>
            <person name="Aerts A."/>
            <person name="Tisserant E."/>
            <person name="Veneault-Fourrey C."/>
            <person name="Joly D.L."/>
            <person name="Hacquard S."/>
            <person name="Amselem J."/>
            <person name="Cantarel B.L."/>
            <person name="Chiu R."/>
            <person name="Coutinho P.M."/>
            <person name="Feau N."/>
            <person name="Field M."/>
            <person name="Frey P."/>
            <person name="Gelhaye E."/>
            <person name="Goldberg J."/>
            <person name="Grabherr M.G."/>
            <person name="Kodira C.D."/>
            <person name="Kohler A."/>
            <person name="Kuees U."/>
            <person name="Lindquist E.A."/>
            <person name="Lucas S.M."/>
            <person name="Mago R."/>
            <person name="Mauceli E."/>
            <person name="Morin E."/>
            <person name="Murat C."/>
            <person name="Pangilinan J.L."/>
            <person name="Park R."/>
            <person name="Pearson M."/>
            <person name="Quesneville H."/>
            <person name="Rouhier N."/>
            <person name="Sakthikumar S."/>
            <person name="Salamov A.A."/>
            <person name="Schmutz J."/>
            <person name="Selles B."/>
            <person name="Shapiro H."/>
            <person name="Tanguay P."/>
            <person name="Tuskan G.A."/>
            <person name="Henrissat B."/>
            <person name="Van de Peer Y."/>
            <person name="Rouze P."/>
            <person name="Ellis J.G."/>
            <person name="Dodds P.N."/>
            <person name="Schein J.E."/>
            <person name="Zhong S."/>
            <person name="Hamelin R.C."/>
            <person name="Grigoriev I.V."/>
            <person name="Szabo L.J."/>
            <person name="Martin F."/>
        </authorList>
    </citation>
    <scope>NUCLEOTIDE SEQUENCE [LARGE SCALE GENOMIC DNA]</scope>
    <source>
        <strain evidence="3">98AG31 / pathotype 3-4-7</strain>
    </source>
</reference>
<dbReference type="GeneID" id="18925895"/>
<dbReference type="Proteomes" id="UP000001072">
    <property type="component" value="Unassembled WGS sequence"/>
</dbReference>
<feature type="region of interest" description="Disordered" evidence="1">
    <location>
        <begin position="94"/>
        <end position="154"/>
    </location>
</feature>
<dbReference type="HOGENOM" id="CLU_1120369_0_0_1"/>
<organism evidence="3">
    <name type="scientific">Melampsora larici-populina (strain 98AG31 / pathotype 3-4-7)</name>
    <name type="common">Poplar leaf rust fungus</name>
    <dbReference type="NCBI Taxonomy" id="747676"/>
    <lineage>
        <taxon>Eukaryota</taxon>
        <taxon>Fungi</taxon>
        <taxon>Dikarya</taxon>
        <taxon>Basidiomycota</taxon>
        <taxon>Pucciniomycotina</taxon>
        <taxon>Pucciniomycetes</taxon>
        <taxon>Pucciniales</taxon>
        <taxon>Melampsoraceae</taxon>
        <taxon>Melampsora</taxon>
    </lineage>
</organism>
<dbReference type="InParanoid" id="F4RQ61"/>
<accession>F4RQ61</accession>
<dbReference type="RefSeq" id="XP_007411386.1">
    <property type="nucleotide sequence ID" value="XM_007411324.1"/>
</dbReference>
<dbReference type="OrthoDB" id="10332401at2759"/>
<dbReference type="EMBL" id="GL883113">
    <property type="protein sequence ID" value="EGG05464.1"/>
    <property type="molecule type" value="Genomic_DNA"/>
</dbReference>
<dbReference type="KEGG" id="mlr:MELLADRAFT_116821"/>
<name>F4RQ61_MELLP</name>
<dbReference type="VEuPathDB" id="FungiDB:MELLADRAFT_116821"/>
<feature type="region of interest" description="Disordered" evidence="1">
    <location>
        <begin position="210"/>
        <end position="248"/>
    </location>
</feature>
<dbReference type="AlphaFoldDB" id="F4RQ61"/>
<keyword evidence="3" id="KW-1185">Reference proteome</keyword>
<sequence>MMPQYHFGKNPSGSEENRKPYLTKLFSCHSSRVFDDPHAPAFVRRQTIDLQRSLCSEPSTLNITNSTDQSRGLRPKLLRTLRSYSSLKPSIVHSQSAPFFSKPPTPDISRPCSISPVSFNPPSESSQPSRRRSRLQRDPQRHTRSHSNGSVFTIAQTPCPQEPILVAPPCDRWPAQERDHEKLHELTDEMGAWLSSLAESSSRARARHLAGLSRLPTSTKEQEHRRHRVEWDLQAPPSSPSFTVNSGA</sequence>